<evidence type="ECO:0000259" key="1">
    <source>
        <dbReference type="Pfam" id="PF21787"/>
    </source>
</evidence>
<feature type="domain" description="Transposable element P transposase-like RNase H" evidence="1">
    <location>
        <begin position="19"/>
        <end position="67"/>
    </location>
</feature>
<gene>
    <name evidence="2" type="ORF">g.163377</name>
</gene>
<dbReference type="InterPro" id="IPR048365">
    <property type="entry name" value="TNP-like_RNaseH_N"/>
</dbReference>
<sequence length="101" mass="12013">MPLPSPRTLRRYLSVIDTKFGFDSNFFSIFEKHISSKGELQKHGIILFDEMSVRESLSVCSTSLTWHWFLCFNHYVIITPSQWLFLLQEDPFMELFLHSCY</sequence>
<dbReference type="AlphaFoldDB" id="A0A2S2NCS4"/>
<dbReference type="Pfam" id="PF21787">
    <property type="entry name" value="TNP-like_RNaseH_N"/>
    <property type="match status" value="1"/>
</dbReference>
<dbReference type="EMBL" id="GGMR01002395">
    <property type="protein sequence ID" value="MBY15014.1"/>
    <property type="molecule type" value="Transcribed_RNA"/>
</dbReference>
<name>A0A2S2NCS4_SCHGA</name>
<protein>
    <recommendedName>
        <fullName evidence="1">Transposable element P transposase-like RNase H domain-containing protein</fullName>
    </recommendedName>
</protein>
<reference evidence="2" key="1">
    <citation type="submission" date="2018-04" db="EMBL/GenBank/DDBJ databases">
        <title>Transcriptome of Schizaphis graminum biotype I.</title>
        <authorList>
            <person name="Scully E.D."/>
            <person name="Geib S.M."/>
            <person name="Palmer N.A."/>
            <person name="Koch K."/>
            <person name="Bradshaw J."/>
            <person name="Heng-Moss T."/>
            <person name="Sarath G."/>
        </authorList>
    </citation>
    <scope>NUCLEOTIDE SEQUENCE</scope>
</reference>
<proteinExistence type="predicted"/>
<evidence type="ECO:0000313" key="2">
    <source>
        <dbReference type="EMBL" id="MBY15014.1"/>
    </source>
</evidence>
<organism evidence="2">
    <name type="scientific">Schizaphis graminum</name>
    <name type="common">Green bug aphid</name>
    <dbReference type="NCBI Taxonomy" id="13262"/>
    <lineage>
        <taxon>Eukaryota</taxon>
        <taxon>Metazoa</taxon>
        <taxon>Ecdysozoa</taxon>
        <taxon>Arthropoda</taxon>
        <taxon>Hexapoda</taxon>
        <taxon>Insecta</taxon>
        <taxon>Pterygota</taxon>
        <taxon>Neoptera</taxon>
        <taxon>Paraneoptera</taxon>
        <taxon>Hemiptera</taxon>
        <taxon>Sternorrhyncha</taxon>
        <taxon>Aphidomorpha</taxon>
        <taxon>Aphidoidea</taxon>
        <taxon>Aphididae</taxon>
        <taxon>Aphidini</taxon>
        <taxon>Schizaphis</taxon>
    </lineage>
</organism>
<accession>A0A2S2NCS4</accession>